<gene>
    <name evidence="6" type="ORF">OCV88_04395</name>
</gene>
<dbReference type="InterPro" id="IPR051215">
    <property type="entry name" value="GRE"/>
</dbReference>
<dbReference type="PROSITE" id="PS51554">
    <property type="entry name" value="PFL"/>
    <property type="match status" value="1"/>
</dbReference>
<comment type="caution">
    <text evidence="6">The sequence shown here is derived from an EMBL/GenBank/DDBJ whole genome shotgun (WGS) entry which is preliminary data.</text>
</comment>
<evidence type="ECO:0000259" key="5">
    <source>
        <dbReference type="PROSITE" id="PS51554"/>
    </source>
</evidence>
<evidence type="ECO:0000256" key="2">
    <source>
        <dbReference type="ARBA" id="ARBA00023239"/>
    </source>
</evidence>
<name>A0ABT2THB8_9FIRM</name>
<feature type="domain" description="PFL" evidence="5">
    <location>
        <begin position="9"/>
        <end position="678"/>
    </location>
</feature>
<dbReference type="EMBL" id="JAOQJQ010000001">
    <property type="protein sequence ID" value="MCU6761580.1"/>
    <property type="molecule type" value="Genomic_DNA"/>
</dbReference>
<evidence type="ECO:0000256" key="1">
    <source>
        <dbReference type="ARBA" id="ARBA00022818"/>
    </source>
</evidence>
<keyword evidence="7" id="KW-1185">Reference proteome</keyword>
<dbReference type="Pfam" id="PF02901">
    <property type="entry name" value="PFL-like"/>
    <property type="match status" value="1"/>
</dbReference>
<dbReference type="PROSITE" id="PS51149">
    <property type="entry name" value="GLY_RADICAL_2"/>
    <property type="match status" value="1"/>
</dbReference>
<keyword evidence="1 3" id="KW-0556">Organic radical</keyword>
<protein>
    <submittedName>
        <fullName evidence="6">Uncharacterized protein</fullName>
    </submittedName>
</protein>
<dbReference type="Gene3D" id="3.20.70.20">
    <property type="match status" value="1"/>
</dbReference>
<organism evidence="6 7">
    <name type="scientific">Brotonthovivens ammoniilytica</name>
    <dbReference type="NCBI Taxonomy" id="2981725"/>
    <lineage>
        <taxon>Bacteria</taxon>
        <taxon>Bacillati</taxon>
        <taxon>Bacillota</taxon>
        <taxon>Clostridia</taxon>
        <taxon>Lachnospirales</taxon>
        <taxon>Lachnospiraceae</taxon>
        <taxon>Brotonthovivens</taxon>
    </lineage>
</organism>
<feature type="domain" description="Glycine radical" evidence="4">
    <location>
        <begin position="685"/>
        <end position="805"/>
    </location>
</feature>
<dbReference type="InterPro" id="IPR001150">
    <property type="entry name" value="Gly_radical"/>
</dbReference>
<accession>A0ABT2THB8</accession>
<sequence>MYEFRPVSDRIARMRERYRNTKFTLDGERTLLVTEFHRRHKTLPAPLFRSRLQYEVCSRMTIRVEDDELIVGNLAKNYKGTTLWPEISGIAWLYAELDDGSFYTRKQQDEPMHLPDEEKEKILSVRNYWTEHTLWTGMADCYPEGTDDIINAGVLNIGQGGRGRVVATGHLVPNYGRVVEKGFGAVRQEALLWLEKWKGFSNDETDPEKYYFYQSIVITCDAYILLACRYASACRDKAAWTADPVRKQELLMMADSLDYIAEKPARTFQEAVQAVYLYQLFLFIDGNYQNCSFGRFDQYTYSCLCAELERGSITLEKAQEIVDCFWLKVGSLFNARLRYTAQVTGAYSTFMHLTLGGCDKNGKEASNLITYMGLEAAARLKLHEPPVSLRVSRRMPESLFECAIESSKRAGGIPCFQNEDLIIDTLVKGNYYSLEDARNFAVNGCQEISGSGNDYSASQCTNSCADINLANVLLLSINNGINPANGKSCVPGHGYLYEMKTFEEVKQAFAANIDYFANWLCILNNCLEYYHWKVYPVPALSVMLDGCVESGVDCVRGGAKYNSYGTSVGGTAVMIDSLAAIKYMVYDQKICTARELYDAVMADWDGCEELRLKICNMPHRYGNGDPYADEIARWSMEMIGKTINSKKMLRGRLRMWVGSASAHVVAGKRAWATPDGRKYQDPLSDAASPCQGADKNGPLAVLRSAVSYDHHNFPTGFALNLRFSPKTLQGADSISKLKAMLLSYYDMGGMELQYNIVSSEELRAAQKEPEKYRDLVVRVAGFSAYFVELATGLQNDIIARTENAL</sequence>
<reference evidence="6 7" key="1">
    <citation type="journal article" date="2021" name="ISME Commun">
        <title>Automated analysis of genomic sequences facilitates high-throughput and comprehensive description of bacteria.</title>
        <authorList>
            <person name="Hitch T.C.A."/>
        </authorList>
    </citation>
    <scope>NUCLEOTIDE SEQUENCE [LARGE SCALE GENOMIC DNA]</scope>
    <source>
        <strain evidence="6 7">Sanger_109</strain>
    </source>
</reference>
<evidence type="ECO:0000256" key="3">
    <source>
        <dbReference type="PROSITE-ProRule" id="PRU00493"/>
    </source>
</evidence>
<dbReference type="Proteomes" id="UP001652442">
    <property type="component" value="Unassembled WGS sequence"/>
</dbReference>
<dbReference type="SUPFAM" id="SSF51998">
    <property type="entry name" value="PFL-like glycyl radical enzymes"/>
    <property type="match status" value="1"/>
</dbReference>
<evidence type="ECO:0000313" key="6">
    <source>
        <dbReference type="EMBL" id="MCU6761580.1"/>
    </source>
</evidence>
<proteinExistence type="predicted"/>
<dbReference type="PANTHER" id="PTHR43641">
    <property type="entry name" value="FORMATE ACETYLTRANSFERASE 3-RELATED"/>
    <property type="match status" value="1"/>
</dbReference>
<dbReference type="Pfam" id="PF01228">
    <property type="entry name" value="Gly_radical"/>
    <property type="match status" value="1"/>
</dbReference>
<feature type="modified residue" description="Glycine radical" evidence="3">
    <location>
        <position position="781"/>
    </location>
</feature>
<dbReference type="InterPro" id="IPR004184">
    <property type="entry name" value="PFL_dom"/>
</dbReference>
<evidence type="ECO:0000313" key="7">
    <source>
        <dbReference type="Proteomes" id="UP001652442"/>
    </source>
</evidence>
<evidence type="ECO:0000259" key="4">
    <source>
        <dbReference type="PROSITE" id="PS51149"/>
    </source>
</evidence>
<dbReference type="PANTHER" id="PTHR43641:SF2">
    <property type="entry name" value="DEHYDRATASE YBIW-RELATED"/>
    <property type="match status" value="1"/>
</dbReference>
<keyword evidence="2" id="KW-0456">Lyase</keyword>
<dbReference type="RefSeq" id="WP_158424371.1">
    <property type="nucleotide sequence ID" value="NZ_JAOQJQ010000001.1"/>
</dbReference>